<evidence type="ECO:0000256" key="9">
    <source>
        <dbReference type="ARBA" id="ARBA00023098"/>
    </source>
</evidence>
<keyword evidence="11" id="KW-0275">Fatty acid biosynthesis</keyword>
<dbReference type="Proteomes" id="UP000078387">
    <property type="component" value="Unassembled WGS sequence"/>
</dbReference>
<proteinExistence type="inferred from homology"/>
<sequence>MDAKKVYLKVYNLSMVVGWTFILVTYFLKALETGFDAPLMYPHVRIALMIFQYGAILEIFHAITGLVPSPLGTTITQVFSRVVLVAVLEYIPESRALGFLLLGCAWSVTEVIRYSFYSFKLFGLAVPYPLLWCRYSFFIVLYPMGVSGEVITLFKSLPYFRTVTVFGLFPASYIIWALILYYIPGLYMLYKYMLSQRKKVLGKKNENKPVEGLFKKDN</sequence>
<evidence type="ECO:0000256" key="2">
    <source>
        <dbReference type="ARBA" id="ARBA00005194"/>
    </source>
</evidence>
<feature type="transmembrane region" description="Helical" evidence="14">
    <location>
        <begin position="7"/>
        <end position="28"/>
    </location>
</feature>
<dbReference type="PANTHER" id="PTHR11035">
    <property type="entry name" value="VERY-LONG-CHAIN (3R)-3-HYDROXYACYL-COA DEHYDRATASE"/>
    <property type="match status" value="1"/>
</dbReference>
<accession>A0A5K1TYM3</accession>
<evidence type="ECO:0000256" key="3">
    <source>
        <dbReference type="ARBA" id="ARBA00007811"/>
    </source>
</evidence>
<dbReference type="AlphaFoldDB" id="A0A5K1TYM3"/>
<dbReference type="VEuPathDB" id="AmoebaDB:KM1_064380"/>
<comment type="similarity">
    <text evidence="3">Belongs to the very long-chain fatty acids dehydratase HACD family.</text>
</comment>
<dbReference type="VEuPathDB" id="AmoebaDB:EHI8A_054770"/>
<evidence type="ECO:0000256" key="13">
    <source>
        <dbReference type="ARBA" id="ARBA00036671"/>
    </source>
</evidence>
<dbReference type="PANTHER" id="PTHR11035:SF3">
    <property type="entry name" value="VERY-LONG-CHAIN (3R)-3-HYDROXYACYL-COA DEHYDRATASE"/>
    <property type="match status" value="1"/>
</dbReference>
<dbReference type="GO" id="GO:0030497">
    <property type="term" value="P:fatty acid elongation"/>
    <property type="evidence" value="ECO:0007669"/>
    <property type="project" value="TreeGrafter"/>
</dbReference>
<comment type="catalytic activity">
    <reaction evidence="13">
        <text>a very-long-chain (3R)-3-hydroxyacyl-CoA = a very-long-chain (2E)-enoyl-CoA + H2O</text>
        <dbReference type="Rhea" id="RHEA:45812"/>
        <dbReference type="ChEBI" id="CHEBI:15377"/>
        <dbReference type="ChEBI" id="CHEBI:83728"/>
        <dbReference type="ChEBI" id="CHEBI:85440"/>
        <dbReference type="EC" id="4.2.1.134"/>
    </reaction>
</comment>
<dbReference type="VEuPathDB" id="AmoebaDB:EHI5A_052190"/>
<dbReference type="GO" id="GO:0042761">
    <property type="term" value="P:very long-chain fatty acid biosynthetic process"/>
    <property type="evidence" value="ECO:0007669"/>
    <property type="project" value="TreeGrafter"/>
</dbReference>
<evidence type="ECO:0000256" key="10">
    <source>
        <dbReference type="ARBA" id="ARBA00023136"/>
    </source>
</evidence>
<comment type="caution">
    <text evidence="15">The sequence shown here is derived from an EMBL/GenBank/DDBJ whole genome shotgun (WGS) entry which is preliminary data.</text>
</comment>
<dbReference type="InterPro" id="IPR007482">
    <property type="entry name" value="Tyr_Pase-like_PTPLA"/>
</dbReference>
<dbReference type="VEuPathDB" id="AmoebaDB:EHI7A_029660"/>
<evidence type="ECO:0000313" key="15">
    <source>
        <dbReference type="EMBL" id="GAT92185.1"/>
    </source>
</evidence>
<evidence type="ECO:0000256" key="6">
    <source>
        <dbReference type="ARBA" id="ARBA00022692"/>
    </source>
</evidence>
<keyword evidence="9" id="KW-0443">Lipid metabolism</keyword>
<evidence type="ECO:0000256" key="1">
    <source>
        <dbReference type="ARBA" id="ARBA00004141"/>
    </source>
</evidence>
<keyword evidence="10 14" id="KW-0472">Membrane</keyword>
<evidence type="ECO:0000256" key="12">
    <source>
        <dbReference type="ARBA" id="ARBA00023239"/>
    </source>
</evidence>
<dbReference type="GO" id="GO:0030148">
    <property type="term" value="P:sphingolipid biosynthetic process"/>
    <property type="evidence" value="ECO:0007669"/>
    <property type="project" value="TreeGrafter"/>
</dbReference>
<dbReference type="EMBL" id="BDEQ01000001">
    <property type="protein sequence ID" value="GAT92185.1"/>
    <property type="molecule type" value="Genomic_DNA"/>
</dbReference>
<dbReference type="GO" id="GO:0102158">
    <property type="term" value="F:very-long-chain (3R)-3-hydroxyacyl-CoA dehydratase activity"/>
    <property type="evidence" value="ECO:0007669"/>
    <property type="project" value="UniProtKB-EC"/>
</dbReference>
<dbReference type="VEuPathDB" id="AmoebaDB:EHI_110570"/>
<feature type="transmembrane region" description="Helical" evidence="14">
    <location>
        <begin position="128"/>
        <end position="145"/>
    </location>
</feature>
<evidence type="ECO:0000313" key="16">
    <source>
        <dbReference type="Proteomes" id="UP000078387"/>
    </source>
</evidence>
<name>A0A5K1TYM3_ENTHI</name>
<dbReference type="UniPathway" id="UPA00094"/>
<gene>
    <name evidence="15" type="ORF">CL6EHI_110570</name>
</gene>
<comment type="subcellular location">
    <subcellularLocation>
        <location evidence="1">Membrane</location>
        <topology evidence="1">Multi-pass membrane protein</topology>
    </subcellularLocation>
</comment>
<evidence type="ECO:0000256" key="14">
    <source>
        <dbReference type="SAM" id="Phobius"/>
    </source>
</evidence>
<evidence type="ECO:0000256" key="7">
    <source>
        <dbReference type="ARBA" id="ARBA00022832"/>
    </source>
</evidence>
<feature type="transmembrane region" description="Helical" evidence="14">
    <location>
        <begin position="165"/>
        <end position="190"/>
    </location>
</feature>
<keyword evidence="12" id="KW-0456">Lyase</keyword>
<dbReference type="GO" id="GO:0005789">
    <property type="term" value="C:endoplasmic reticulum membrane"/>
    <property type="evidence" value="ECO:0007669"/>
    <property type="project" value="TreeGrafter"/>
</dbReference>
<evidence type="ECO:0000256" key="5">
    <source>
        <dbReference type="ARBA" id="ARBA00022516"/>
    </source>
</evidence>
<keyword evidence="8 14" id="KW-1133">Transmembrane helix</keyword>
<keyword evidence="7" id="KW-0276">Fatty acid metabolism</keyword>
<dbReference type="Pfam" id="PF04387">
    <property type="entry name" value="PTPLA"/>
    <property type="match status" value="1"/>
</dbReference>
<keyword evidence="5" id="KW-0444">Lipid biosynthesis</keyword>
<evidence type="ECO:0000256" key="4">
    <source>
        <dbReference type="ARBA" id="ARBA00013122"/>
    </source>
</evidence>
<comment type="pathway">
    <text evidence="2">Lipid metabolism; fatty acid biosynthesis.</text>
</comment>
<dbReference type="OMA" id="WSYILWQ"/>
<dbReference type="EC" id="4.2.1.134" evidence="4"/>
<keyword evidence="6 14" id="KW-0812">Transmembrane</keyword>
<organism evidence="15 16">
    <name type="scientific">Entamoeba histolytica</name>
    <dbReference type="NCBI Taxonomy" id="5759"/>
    <lineage>
        <taxon>Eukaryota</taxon>
        <taxon>Amoebozoa</taxon>
        <taxon>Evosea</taxon>
        <taxon>Archamoebae</taxon>
        <taxon>Mastigamoebida</taxon>
        <taxon>Entamoebidae</taxon>
        <taxon>Entamoeba</taxon>
    </lineage>
</organism>
<reference evidence="15 16" key="1">
    <citation type="submission" date="2016-05" db="EMBL/GenBank/DDBJ databases">
        <title>First whole genome sequencing of Entamoeba histolytica HM1:IMSS-clone-6.</title>
        <authorList>
            <person name="Mukherjee Avik.K."/>
            <person name="Izumyama S."/>
            <person name="Nakada-Tsukui K."/>
            <person name="Nozaki T."/>
        </authorList>
    </citation>
    <scope>NUCLEOTIDE SEQUENCE [LARGE SCALE GENOMIC DNA]</scope>
    <source>
        <strain evidence="15 16">HM1:IMSS clone 6</strain>
    </source>
</reference>
<evidence type="ECO:0000256" key="11">
    <source>
        <dbReference type="ARBA" id="ARBA00023160"/>
    </source>
</evidence>
<evidence type="ECO:0000256" key="8">
    <source>
        <dbReference type="ARBA" id="ARBA00022989"/>
    </source>
</evidence>
<protein>
    <recommendedName>
        <fullName evidence="4">very-long-chain (3R)-3-hydroxyacyl-CoA dehydratase</fullName>
        <ecNumber evidence="4">4.2.1.134</ecNumber>
    </recommendedName>
</protein>